<evidence type="ECO:0000313" key="25">
    <source>
        <dbReference type="EMBL" id="THU94152.1"/>
    </source>
</evidence>
<feature type="region of interest" description="Disordered" evidence="23">
    <location>
        <begin position="1"/>
        <end position="184"/>
    </location>
</feature>
<comment type="subcellular location">
    <subcellularLocation>
        <location evidence="4">Cytoplasm</location>
    </subcellularLocation>
    <subcellularLocation>
        <location evidence="3">Nucleus</location>
    </subcellularLocation>
</comment>
<feature type="region of interest" description="Disordered" evidence="23">
    <location>
        <begin position="666"/>
        <end position="720"/>
    </location>
</feature>
<dbReference type="AlphaFoldDB" id="A0A4S8LWX2"/>
<keyword evidence="10" id="KW-0479">Metal-binding</keyword>
<dbReference type="GO" id="GO:0003723">
    <property type="term" value="F:RNA binding"/>
    <property type="evidence" value="ECO:0007669"/>
    <property type="project" value="UniProtKB-KW"/>
</dbReference>
<dbReference type="InterPro" id="IPR032675">
    <property type="entry name" value="LRR_dom_sf"/>
</dbReference>
<dbReference type="EC" id="3.1.13.4" evidence="6"/>
<dbReference type="GO" id="GO:0005634">
    <property type="term" value="C:nucleus"/>
    <property type="evidence" value="ECO:0007669"/>
    <property type="project" value="UniProtKB-SubCell"/>
</dbReference>
<evidence type="ECO:0000256" key="20">
    <source>
        <dbReference type="ARBA" id="ARBA00030493"/>
    </source>
</evidence>
<keyword evidence="26" id="KW-1185">Reference proteome</keyword>
<evidence type="ECO:0000256" key="16">
    <source>
        <dbReference type="ARBA" id="ARBA00023015"/>
    </source>
</evidence>
<dbReference type="InterPro" id="IPR036691">
    <property type="entry name" value="Endo/exonu/phosph_ase_sf"/>
</dbReference>
<feature type="compositionally biased region" description="Basic residues" evidence="23">
    <location>
        <begin position="571"/>
        <end position="584"/>
    </location>
</feature>
<protein>
    <recommendedName>
        <fullName evidence="19">CCR4-Not complex 3'-5'-exoribonuclease subunit Ccr4</fullName>
        <ecNumber evidence="6">3.1.13.4</ecNumber>
    </recommendedName>
    <alternativeName>
        <fullName evidence="20">Carbon catabolite repressor protein 4</fullName>
    </alternativeName>
    <alternativeName>
        <fullName evidence="21">Cytoplasmic deadenylase</fullName>
    </alternativeName>
    <alternativeName>
        <fullName evidence="22">Glucose-repressible alcohol dehydrogenase transcriptional effector</fullName>
    </alternativeName>
</protein>
<evidence type="ECO:0000256" key="2">
    <source>
        <dbReference type="ARBA" id="ARBA00001946"/>
    </source>
</evidence>
<accession>A0A4S8LWX2</accession>
<feature type="domain" description="Endonuclease/exonuclease/phosphatase" evidence="24">
    <location>
        <begin position="361"/>
        <end position="759"/>
    </location>
</feature>
<dbReference type="Pfam" id="PF13855">
    <property type="entry name" value="LRR_8"/>
    <property type="match status" value="1"/>
</dbReference>
<comment type="cofactor">
    <cofactor evidence="2">
        <name>Mg(2+)</name>
        <dbReference type="ChEBI" id="CHEBI:18420"/>
    </cofactor>
</comment>
<feature type="compositionally biased region" description="Polar residues" evidence="23">
    <location>
        <begin position="86"/>
        <end position="95"/>
    </location>
</feature>
<evidence type="ECO:0000256" key="19">
    <source>
        <dbReference type="ARBA" id="ARBA00023475"/>
    </source>
</evidence>
<dbReference type="Gene3D" id="3.80.10.10">
    <property type="entry name" value="Ribonuclease Inhibitor"/>
    <property type="match status" value="1"/>
</dbReference>
<keyword evidence="14" id="KW-0460">Magnesium</keyword>
<dbReference type="Gene3D" id="3.60.10.10">
    <property type="entry name" value="Endonuclease/exonuclease/phosphatase"/>
    <property type="match status" value="1"/>
</dbReference>
<evidence type="ECO:0000256" key="18">
    <source>
        <dbReference type="ARBA" id="ARBA00023242"/>
    </source>
</evidence>
<evidence type="ECO:0000256" key="14">
    <source>
        <dbReference type="ARBA" id="ARBA00022842"/>
    </source>
</evidence>
<name>A0A4S8LWX2_DENBC</name>
<evidence type="ECO:0000256" key="3">
    <source>
        <dbReference type="ARBA" id="ARBA00004123"/>
    </source>
</evidence>
<evidence type="ECO:0000256" key="11">
    <source>
        <dbReference type="ARBA" id="ARBA00022737"/>
    </source>
</evidence>
<dbReference type="SUPFAM" id="SSF56219">
    <property type="entry name" value="DNase I-like"/>
    <property type="match status" value="1"/>
</dbReference>
<proteinExistence type="inferred from homology"/>
<evidence type="ECO:0000256" key="12">
    <source>
        <dbReference type="ARBA" id="ARBA00022801"/>
    </source>
</evidence>
<feature type="compositionally biased region" description="Acidic residues" evidence="23">
    <location>
        <begin position="538"/>
        <end position="547"/>
    </location>
</feature>
<keyword evidence="18" id="KW-0539">Nucleus</keyword>
<dbReference type="Pfam" id="PF03372">
    <property type="entry name" value="Exo_endo_phos"/>
    <property type="match status" value="1"/>
</dbReference>
<keyword evidence="16" id="KW-0805">Transcription regulation</keyword>
<evidence type="ECO:0000256" key="23">
    <source>
        <dbReference type="SAM" id="MobiDB-lite"/>
    </source>
</evidence>
<reference evidence="25 26" key="1">
    <citation type="journal article" date="2019" name="Nat. Ecol. Evol.">
        <title>Megaphylogeny resolves global patterns of mushroom evolution.</title>
        <authorList>
            <person name="Varga T."/>
            <person name="Krizsan K."/>
            <person name="Foldi C."/>
            <person name="Dima B."/>
            <person name="Sanchez-Garcia M."/>
            <person name="Sanchez-Ramirez S."/>
            <person name="Szollosi G.J."/>
            <person name="Szarkandi J.G."/>
            <person name="Papp V."/>
            <person name="Albert L."/>
            <person name="Andreopoulos W."/>
            <person name="Angelini C."/>
            <person name="Antonin V."/>
            <person name="Barry K.W."/>
            <person name="Bougher N.L."/>
            <person name="Buchanan P."/>
            <person name="Buyck B."/>
            <person name="Bense V."/>
            <person name="Catcheside P."/>
            <person name="Chovatia M."/>
            <person name="Cooper J."/>
            <person name="Damon W."/>
            <person name="Desjardin D."/>
            <person name="Finy P."/>
            <person name="Geml J."/>
            <person name="Haridas S."/>
            <person name="Hughes K."/>
            <person name="Justo A."/>
            <person name="Karasinski D."/>
            <person name="Kautmanova I."/>
            <person name="Kiss B."/>
            <person name="Kocsube S."/>
            <person name="Kotiranta H."/>
            <person name="LaButti K.M."/>
            <person name="Lechner B.E."/>
            <person name="Liimatainen K."/>
            <person name="Lipzen A."/>
            <person name="Lukacs Z."/>
            <person name="Mihaltcheva S."/>
            <person name="Morgado L.N."/>
            <person name="Niskanen T."/>
            <person name="Noordeloos M.E."/>
            <person name="Ohm R.A."/>
            <person name="Ortiz-Santana B."/>
            <person name="Ovrebo C."/>
            <person name="Racz N."/>
            <person name="Riley R."/>
            <person name="Savchenko A."/>
            <person name="Shiryaev A."/>
            <person name="Soop K."/>
            <person name="Spirin V."/>
            <person name="Szebenyi C."/>
            <person name="Tomsovsky M."/>
            <person name="Tulloss R.E."/>
            <person name="Uehling J."/>
            <person name="Grigoriev I.V."/>
            <person name="Vagvolgyi C."/>
            <person name="Papp T."/>
            <person name="Martin F.M."/>
            <person name="Miettinen O."/>
            <person name="Hibbett D.S."/>
            <person name="Nagy L.G."/>
        </authorList>
    </citation>
    <scope>NUCLEOTIDE SEQUENCE [LARGE SCALE GENOMIC DNA]</scope>
    <source>
        <strain evidence="25 26">CBS 962.96</strain>
    </source>
</reference>
<dbReference type="InterPro" id="IPR003591">
    <property type="entry name" value="Leu-rich_rpt_typical-subtyp"/>
</dbReference>
<feature type="compositionally biased region" description="Polar residues" evidence="23">
    <location>
        <begin position="120"/>
        <end position="167"/>
    </location>
</feature>
<dbReference type="InterPro" id="IPR005135">
    <property type="entry name" value="Endo/exonuclease/phosphatase"/>
</dbReference>
<dbReference type="EMBL" id="ML179230">
    <property type="protein sequence ID" value="THU94152.1"/>
    <property type="molecule type" value="Genomic_DNA"/>
</dbReference>
<evidence type="ECO:0000256" key="17">
    <source>
        <dbReference type="ARBA" id="ARBA00023163"/>
    </source>
</evidence>
<evidence type="ECO:0000256" key="6">
    <source>
        <dbReference type="ARBA" id="ARBA00012161"/>
    </source>
</evidence>
<keyword evidence="7" id="KW-0963">Cytoplasm</keyword>
<evidence type="ECO:0000256" key="5">
    <source>
        <dbReference type="ARBA" id="ARBA00010774"/>
    </source>
</evidence>
<sequence>MYYPNNSPAIQTKLPNDPWQRSHLQLPQPQNVGPPPTSPGYPLYPHPLSHPTLHQHPHHQNHYPSPPSLQPHVLAQGSPASVPGQPMTQHWQQQLLKCEMIRSSRSPHHRARASAMASRNVTKSAIPITNPNAVKSPEQQPANRDSTATPLSESTNGTALDHPSSTVAPVAEAPRQSSSRPPDHVWTALDMGGINIKNLPPTSGLFSFSFLINLYLNHNALTSIPPEIAQLRHLELLDLSGNALETLPPEIGMLVNLKEFYIFDNRIQILPPELGTLHQLQTLGIEGNPLDVFVKSLVQKDGTAALISHLRDTCPPPPEPPARPWHSYPDSDLSASETFSVICSNILCEKYATERLYGYTPQWALSWEYRKELILSDLRNYDADFICLQEVDIGQYEDYFTKNLSENGYTGIYWPKGRAKNLSEHDRRRVDGCATFYKSHKFQLIESHLVDYSACAMQRSDFKKTDDMFNRVLGKDHIATICLFENKFTGTRIVVANTHIIWDPNYADVKLVQTALLIQEIEKCVDEFASFPPRRLEEMEDDDEENDVSSSAATGLQTPPPGLGSRTPSRSSKRRTNGYSKTRKAPTYSDGTKIPVIVAGDFNSVPSSGVYEFLSNGTLSKDHEDLKGHLYGKYTSEGMKHKLGLRSAYYMGPGGVPTTAGAQKVDGAGGSHANGTTSGVNGVQTNGINGHTNGSGSSTPSSVTKVKQTSSNSSIPAYRIPGTPESNELLRLTNYTPSYQGVLDYIWYSSGNLGVNAVLGNVDEKYLEKVVGFPNAHFPSE</sequence>
<evidence type="ECO:0000256" key="22">
    <source>
        <dbReference type="ARBA" id="ARBA00033317"/>
    </source>
</evidence>
<dbReference type="PROSITE" id="PS51450">
    <property type="entry name" value="LRR"/>
    <property type="match status" value="2"/>
</dbReference>
<comment type="similarity">
    <text evidence="5">Belongs to the CCR4/nocturin family.</text>
</comment>
<organism evidence="25 26">
    <name type="scientific">Dendrothele bispora (strain CBS 962.96)</name>
    <dbReference type="NCBI Taxonomy" id="1314807"/>
    <lineage>
        <taxon>Eukaryota</taxon>
        <taxon>Fungi</taxon>
        <taxon>Dikarya</taxon>
        <taxon>Basidiomycota</taxon>
        <taxon>Agaricomycotina</taxon>
        <taxon>Agaricomycetes</taxon>
        <taxon>Agaricomycetidae</taxon>
        <taxon>Agaricales</taxon>
        <taxon>Agaricales incertae sedis</taxon>
        <taxon>Dendrothele</taxon>
    </lineage>
</organism>
<evidence type="ECO:0000259" key="24">
    <source>
        <dbReference type="Pfam" id="PF03372"/>
    </source>
</evidence>
<dbReference type="OrthoDB" id="428734at2759"/>
<keyword evidence="17" id="KW-0804">Transcription</keyword>
<dbReference type="InterPro" id="IPR050410">
    <property type="entry name" value="CCR4/nocturin_mRNA_transcr"/>
</dbReference>
<dbReference type="SMART" id="SM00369">
    <property type="entry name" value="LRR_TYP"/>
    <property type="match status" value="3"/>
</dbReference>
<feature type="region of interest" description="Disordered" evidence="23">
    <location>
        <begin position="538"/>
        <end position="587"/>
    </location>
</feature>
<dbReference type="CDD" id="cd09097">
    <property type="entry name" value="Deadenylase_CCR4"/>
    <property type="match status" value="1"/>
</dbReference>
<evidence type="ECO:0000256" key="10">
    <source>
        <dbReference type="ARBA" id="ARBA00022723"/>
    </source>
</evidence>
<evidence type="ECO:0000256" key="7">
    <source>
        <dbReference type="ARBA" id="ARBA00022490"/>
    </source>
</evidence>
<dbReference type="GO" id="GO:0046872">
    <property type="term" value="F:metal ion binding"/>
    <property type="evidence" value="ECO:0007669"/>
    <property type="project" value="UniProtKB-KW"/>
</dbReference>
<feature type="compositionally biased region" description="Polar residues" evidence="23">
    <location>
        <begin position="548"/>
        <end position="557"/>
    </location>
</feature>
<feature type="compositionally biased region" description="Pro residues" evidence="23">
    <location>
        <begin position="32"/>
        <end position="45"/>
    </location>
</feature>
<dbReference type="PANTHER" id="PTHR12121">
    <property type="entry name" value="CARBON CATABOLITE REPRESSOR PROTEIN 4"/>
    <property type="match status" value="1"/>
</dbReference>
<dbReference type="GO" id="GO:0004535">
    <property type="term" value="F:poly(A)-specific ribonuclease activity"/>
    <property type="evidence" value="ECO:0007669"/>
    <property type="project" value="UniProtKB-EC"/>
</dbReference>
<keyword evidence="12" id="KW-0378">Hydrolase</keyword>
<gene>
    <name evidence="25" type="ORF">K435DRAFT_799104</name>
</gene>
<keyword evidence="15" id="KW-0694">RNA-binding</keyword>
<dbReference type="PANTHER" id="PTHR12121:SF100">
    <property type="entry name" value="POLY(A)-SPECIFIC RIBONUCLEASE"/>
    <property type="match status" value="1"/>
</dbReference>
<evidence type="ECO:0000256" key="15">
    <source>
        <dbReference type="ARBA" id="ARBA00022884"/>
    </source>
</evidence>
<evidence type="ECO:0000256" key="1">
    <source>
        <dbReference type="ARBA" id="ARBA00001663"/>
    </source>
</evidence>
<evidence type="ECO:0000256" key="21">
    <source>
        <dbReference type="ARBA" id="ARBA00031469"/>
    </source>
</evidence>
<feature type="compositionally biased region" description="Polar residues" evidence="23">
    <location>
        <begin position="22"/>
        <end position="31"/>
    </location>
</feature>
<feature type="compositionally biased region" description="Polar residues" evidence="23">
    <location>
        <begin position="1"/>
        <end position="14"/>
    </location>
</feature>
<keyword evidence="9" id="KW-0540">Nuclease</keyword>
<keyword evidence="13" id="KW-0269">Exonuclease</keyword>
<evidence type="ECO:0000256" key="4">
    <source>
        <dbReference type="ARBA" id="ARBA00004496"/>
    </source>
</evidence>
<dbReference type="SUPFAM" id="SSF52058">
    <property type="entry name" value="L domain-like"/>
    <property type="match status" value="1"/>
</dbReference>
<keyword evidence="11" id="KW-0677">Repeat</keyword>
<evidence type="ECO:0000256" key="8">
    <source>
        <dbReference type="ARBA" id="ARBA00022614"/>
    </source>
</evidence>
<evidence type="ECO:0000256" key="9">
    <source>
        <dbReference type="ARBA" id="ARBA00022722"/>
    </source>
</evidence>
<feature type="compositionally biased region" description="Polar residues" evidence="23">
    <location>
        <begin position="673"/>
        <end position="715"/>
    </location>
</feature>
<dbReference type="GO" id="GO:0005737">
    <property type="term" value="C:cytoplasm"/>
    <property type="evidence" value="ECO:0007669"/>
    <property type="project" value="UniProtKB-SubCell"/>
</dbReference>
<dbReference type="Proteomes" id="UP000297245">
    <property type="component" value="Unassembled WGS sequence"/>
</dbReference>
<comment type="catalytic activity">
    <reaction evidence="1">
        <text>Exonucleolytic cleavage of poly(A) to 5'-AMP.</text>
        <dbReference type="EC" id="3.1.13.4"/>
    </reaction>
</comment>
<evidence type="ECO:0000256" key="13">
    <source>
        <dbReference type="ARBA" id="ARBA00022839"/>
    </source>
</evidence>
<dbReference type="InterPro" id="IPR001611">
    <property type="entry name" value="Leu-rich_rpt"/>
</dbReference>
<evidence type="ECO:0000313" key="26">
    <source>
        <dbReference type="Proteomes" id="UP000297245"/>
    </source>
</evidence>
<keyword evidence="8" id="KW-0433">Leucine-rich repeat</keyword>